<gene>
    <name evidence="2" type="ORF">QVD17_14634</name>
</gene>
<dbReference type="Proteomes" id="UP001229421">
    <property type="component" value="Unassembled WGS sequence"/>
</dbReference>
<proteinExistence type="predicted"/>
<keyword evidence="1" id="KW-1133">Transmembrane helix</keyword>
<keyword evidence="3" id="KW-1185">Reference proteome</keyword>
<name>A0AAD8KTC0_TARER</name>
<protein>
    <submittedName>
        <fullName evidence="2">Uncharacterized protein</fullName>
    </submittedName>
</protein>
<evidence type="ECO:0000313" key="3">
    <source>
        <dbReference type="Proteomes" id="UP001229421"/>
    </source>
</evidence>
<evidence type="ECO:0000313" key="2">
    <source>
        <dbReference type="EMBL" id="KAK1425967.1"/>
    </source>
</evidence>
<sequence length="112" mass="12821">MISHVPLIPGIVFTFMNICILVRIFAVVVQLSSPGKRMTRKRNIYLVKWDLVMMNVIGNQTQIFHHFSNILKILLIVDEGHRLKSKDSKFLSALKQSTSDIIDWNPSSEQLG</sequence>
<reference evidence="2" key="1">
    <citation type="journal article" date="2023" name="bioRxiv">
        <title>Improved chromosome-level genome assembly for marigold (Tagetes erecta).</title>
        <authorList>
            <person name="Jiang F."/>
            <person name="Yuan L."/>
            <person name="Wang S."/>
            <person name="Wang H."/>
            <person name="Xu D."/>
            <person name="Wang A."/>
            <person name="Fan W."/>
        </authorList>
    </citation>
    <scope>NUCLEOTIDE SEQUENCE</scope>
    <source>
        <strain evidence="2">WSJ</strain>
        <tissue evidence="2">Leaf</tissue>
    </source>
</reference>
<dbReference type="AlphaFoldDB" id="A0AAD8KTC0"/>
<keyword evidence="1" id="KW-0472">Membrane</keyword>
<accession>A0AAD8KTC0</accession>
<keyword evidence="1" id="KW-0812">Transmembrane</keyword>
<comment type="caution">
    <text evidence="2">The sequence shown here is derived from an EMBL/GenBank/DDBJ whole genome shotgun (WGS) entry which is preliminary data.</text>
</comment>
<feature type="transmembrane region" description="Helical" evidence="1">
    <location>
        <begin position="6"/>
        <end position="32"/>
    </location>
</feature>
<evidence type="ECO:0000256" key="1">
    <source>
        <dbReference type="SAM" id="Phobius"/>
    </source>
</evidence>
<organism evidence="2 3">
    <name type="scientific">Tagetes erecta</name>
    <name type="common">African marigold</name>
    <dbReference type="NCBI Taxonomy" id="13708"/>
    <lineage>
        <taxon>Eukaryota</taxon>
        <taxon>Viridiplantae</taxon>
        <taxon>Streptophyta</taxon>
        <taxon>Embryophyta</taxon>
        <taxon>Tracheophyta</taxon>
        <taxon>Spermatophyta</taxon>
        <taxon>Magnoliopsida</taxon>
        <taxon>eudicotyledons</taxon>
        <taxon>Gunneridae</taxon>
        <taxon>Pentapetalae</taxon>
        <taxon>asterids</taxon>
        <taxon>campanulids</taxon>
        <taxon>Asterales</taxon>
        <taxon>Asteraceae</taxon>
        <taxon>Asteroideae</taxon>
        <taxon>Heliantheae alliance</taxon>
        <taxon>Tageteae</taxon>
        <taxon>Tagetes</taxon>
    </lineage>
</organism>
<dbReference type="EMBL" id="JAUHHV010000004">
    <property type="protein sequence ID" value="KAK1425967.1"/>
    <property type="molecule type" value="Genomic_DNA"/>
</dbReference>